<dbReference type="KEGG" id="bwh:A9C19_14105"/>
<dbReference type="RefSeq" id="WP_072580566.1">
    <property type="nucleotide sequence ID" value="NZ_CP016020.1"/>
</dbReference>
<dbReference type="OrthoDB" id="2720271at2"/>
<reference evidence="1 2" key="1">
    <citation type="journal article" date="2016" name="Sci. Rep.">
        <title>Complete genome sequence and transcriptomic analysis of a novel marine strain Bacillus weihaiensis reveals the mechanism of brown algae degradation.</title>
        <authorList>
            <person name="Zhu Y."/>
            <person name="Chen P."/>
            <person name="Bao Y."/>
            <person name="Men Y."/>
            <person name="Zeng Y."/>
            <person name="Yang J."/>
            <person name="Sun J."/>
            <person name="Sun Y."/>
        </authorList>
    </citation>
    <scope>NUCLEOTIDE SEQUENCE [LARGE SCALE GENOMIC DNA]</scope>
    <source>
        <strain evidence="1 2">Alg07</strain>
    </source>
</reference>
<dbReference type="STRING" id="1547283.A9C19_14105"/>
<proteinExistence type="predicted"/>
<dbReference type="AlphaFoldDB" id="A0A1L3MTW5"/>
<gene>
    <name evidence="1" type="ORF">A9C19_14105</name>
</gene>
<sequence>MNEKIMNVLSKAIIAALPRQKKKVYQFIVEIEDQLAQQCTTKEQFMTLLKEQSPHKQAANKFHMSFEHLMHFMHEIEDEINRKLEEKLKDYRWIEVTDVKVNNRTEKKQKTYVVKF</sequence>
<organism evidence="1 2">
    <name type="scientific">Bacillus weihaiensis</name>
    <dbReference type="NCBI Taxonomy" id="1547283"/>
    <lineage>
        <taxon>Bacteria</taxon>
        <taxon>Bacillati</taxon>
        <taxon>Bacillota</taxon>
        <taxon>Bacilli</taxon>
        <taxon>Bacillales</taxon>
        <taxon>Bacillaceae</taxon>
        <taxon>Bacillus</taxon>
    </lineage>
</organism>
<name>A0A1L3MTW5_9BACI</name>
<dbReference type="Proteomes" id="UP000181936">
    <property type="component" value="Chromosome"/>
</dbReference>
<accession>A0A1L3MTW5</accession>
<dbReference type="EMBL" id="CP016020">
    <property type="protein sequence ID" value="APH05773.1"/>
    <property type="molecule type" value="Genomic_DNA"/>
</dbReference>
<keyword evidence="2" id="KW-1185">Reference proteome</keyword>
<protein>
    <submittedName>
        <fullName evidence="1">Uncharacterized protein</fullName>
    </submittedName>
</protein>
<evidence type="ECO:0000313" key="1">
    <source>
        <dbReference type="EMBL" id="APH05773.1"/>
    </source>
</evidence>
<evidence type="ECO:0000313" key="2">
    <source>
        <dbReference type="Proteomes" id="UP000181936"/>
    </source>
</evidence>